<accession>A0A1W1VT51</accession>
<organism evidence="8 9">
    <name type="scientific">Thermanaeromonas toyohensis ToBE</name>
    <dbReference type="NCBI Taxonomy" id="698762"/>
    <lineage>
        <taxon>Bacteria</taxon>
        <taxon>Bacillati</taxon>
        <taxon>Bacillota</taxon>
        <taxon>Clostridia</taxon>
        <taxon>Neomoorellales</taxon>
        <taxon>Neomoorellaceae</taxon>
        <taxon>Thermanaeromonas</taxon>
    </lineage>
</organism>
<reference evidence="8 9" key="1">
    <citation type="submission" date="2017-04" db="EMBL/GenBank/DDBJ databases">
        <authorList>
            <person name="Afonso C.L."/>
            <person name="Miller P.J."/>
            <person name="Scott M.A."/>
            <person name="Spackman E."/>
            <person name="Goraichik I."/>
            <person name="Dimitrov K.M."/>
            <person name="Suarez D.L."/>
            <person name="Swayne D.E."/>
        </authorList>
    </citation>
    <scope>NUCLEOTIDE SEQUENCE [LARGE SCALE GENOMIC DNA]</scope>
    <source>
        <strain evidence="8 9">ToBE</strain>
    </source>
</reference>
<dbReference type="PANTHER" id="PTHR35007">
    <property type="entry name" value="INTEGRAL MEMBRANE PROTEIN-RELATED"/>
    <property type="match status" value="1"/>
</dbReference>
<evidence type="ECO:0000313" key="9">
    <source>
        <dbReference type="Proteomes" id="UP000192569"/>
    </source>
</evidence>
<feature type="domain" description="Type II secretion system protein GspF" evidence="7">
    <location>
        <begin position="161"/>
        <end position="282"/>
    </location>
</feature>
<comment type="subcellular location">
    <subcellularLocation>
        <location evidence="1">Cell membrane</location>
        <topology evidence="1">Multi-pass membrane protein</topology>
    </subcellularLocation>
</comment>
<dbReference type="PANTHER" id="PTHR35007:SF2">
    <property type="entry name" value="PILUS ASSEMBLE PROTEIN"/>
    <property type="match status" value="1"/>
</dbReference>
<sequence length="295" mass="31882">MADAAFFAGILTAGAVFLGGAYLDARVRGRFSLAKLSVERLQSSVSESRSAAVSFLAHTFGPAVLVVFPDDVRLRTRQRLIQAGIYHMDAADFLALKLAGLLGMVLFVVTLAVVSGRSPAWSVLSSGIGYVLPEVWLDARLKRRRAEIEKAAPDFAVLLSAVLAAGGVGINEALKEVGERIGGELGLEVKRTFIEIASGKRRGEALEAMAERCGVAEISEVVRCIRSAERFGVPIAEALRDMAAQVYQMRRARAEEKLGRAQVAVIVPMMLFFILPLLLMLFFPAIVKLSVVLHT</sequence>
<keyword evidence="5 6" id="KW-0472">Membrane</keyword>
<keyword evidence="9" id="KW-1185">Reference proteome</keyword>
<gene>
    <name evidence="8" type="ORF">SAMN00808754_1510</name>
</gene>
<dbReference type="InterPro" id="IPR018076">
    <property type="entry name" value="T2SS_GspF_dom"/>
</dbReference>
<evidence type="ECO:0000259" key="7">
    <source>
        <dbReference type="Pfam" id="PF00482"/>
    </source>
</evidence>
<evidence type="ECO:0000256" key="2">
    <source>
        <dbReference type="ARBA" id="ARBA00022475"/>
    </source>
</evidence>
<dbReference type="Pfam" id="PF00482">
    <property type="entry name" value="T2SSF"/>
    <property type="match status" value="1"/>
</dbReference>
<evidence type="ECO:0000256" key="3">
    <source>
        <dbReference type="ARBA" id="ARBA00022692"/>
    </source>
</evidence>
<evidence type="ECO:0000256" key="1">
    <source>
        <dbReference type="ARBA" id="ARBA00004651"/>
    </source>
</evidence>
<dbReference type="EMBL" id="LT838272">
    <property type="protein sequence ID" value="SMB96506.1"/>
    <property type="molecule type" value="Genomic_DNA"/>
</dbReference>
<name>A0A1W1VT51_9FIRM</name>
<feature type="transmembrane region" description="Helical" evidence="6">
    <location>
        <begin position="263"/>
        <end position="287"/>
    </location>
</feature>
<feature type="transmembrane region" description="Helical" evidence="6">
    <location>
        <begin position="90"/>
        <end position="114"/>
    </location>
</feature>
<dbReference type="STRING" id="698762.SAMN00808754_1510"/>
<evidence type="ECO:0000256" key="6">
    <source>
        <dbReference type="SAM" id="Phobius"/>
    </source>
</evidence>
<dbReference type="Proteomes" id="UP000192569">
    <property type="component" value="Chromosome I"/>
</dbReference>
<feature type="transmembrane region" description="Helical" evidence="6">
    <location>
        <begin position="120"/>
        <end position="137"/>
    </location>
</feature>
<dbReference type="GO" id="GO:0005886">
    <property type="term" value="C:plasma membrane"/>
    <property type="evidence" value="ECO:0007669"/>
    <property type="project" value="UniProtKB-SubCell"/>
</dbReference>
<evidence type="ECO:0000256" key="4">
    <source>
        <dbReference type="ARBA" id="ARBA00022989"/>
    </source>
</evidence>
<keyword evidence="4 6" id="KW-1133">Transmembrane helix</keyword>
<dbReference type="AlphaFoldDB" id="A0A1W1VT51"/>
<keyword evidence="3 6" id="KW-0812">Transmembrane</keyword>
<protein>
    <submittedName>
        <fullName evidence="8">Tight adherence protein C</fullName>
    </submittedName>
</protein>
<evidence type="ECO:0000313" key="8">
    <source>
        <dbReference type="EMBL" id="SMB96506.1"/>
    </source>
</evidence>
<dbReference type="OrthoDB" id="1724638at2"/>
<evidence type="ECO:0000256" key="5">
    <source>
        <dbReference type="ARBA" id="ARBA00023136"/>
    </source>
</evidence>
<proteinExistence type="predicted"/>
<keyword evidence="2" id="KW-1003">Cell membrane</keyword>